<accession>A0ABS2GHV9</accession>
<keyword evidence="3" id="KW-1185">Reference proteome</keyword>
<feature type="transmembrane region" description="Helical" evidence="1">
    <location>
        <begin position="76"/>
        <end position="97"/>
    </location>
</feature>
<dbReference type="RefSeq" id="WP_205087895.1">
    <property type="nucleotide sequence ID" value="NZ_JACJLA010000009.1"/>
</dbReference>
<feature type="transmembrane region" description="Helical" evidence="1">
    <location>
        <begin position="41"/>
        <end position="64"/>
    </location>
</feature>
<keyword evidence="1" id="KW-1133">Transmembrane helix</keyword>
<reference evidence="2 3" key="1">
    <citation type="journal article" date="2021" name="Sci. Rep.">
        <title>The distribution of antibiotic resistance genes in chicken gut microbiota commensals.</title>
        <authorList>
            <person name="Juricova H."/>
            <person name="Matiasovicova J."/>
            <person name="Kubasova T."/>
            <person name="Cejkova D."/>
            <person name="Rychlik I."/>
        </authorList>
    </citation>
    <scope>NUCLEOTIDE SEQUENCE [LARGE SCALE GENOMIC DNA]</scope>
    <source>
        <strain evidence="2 3">An537</strain>
    </source>
</reference>
<keyword evidence="1" id="KW-0472">Membrane</keyword>
<comment type="caution">
    <text evidence="2">The sequence shown here is derived from an EMBL/GenBank/DDBJ whole genome shotgun (WGS) entry which is preliminary data.</text>
</comment>
<name>A0ABS2GHV9_9FIRM</name>
<dbReference type="EMBL" id="JACJLA010000009">
    <property type="protein sequence ID" value="MBM6912867.1"/>
    <property type="molecule type" value="Genomic_DNA"/>
</dbReference>
<evidence type="ECO:0000313" key="2">
    <source>
        <dbReference type="EMBL" id="MBM6912867.1"/>
    </source>
</evidence>
<feature type="transmembrane region" description="Helical" evidence="1">
    <location>
        <begin position="103"/>
        <end position="121"/>
    </location>
</feature>
<dbReference type="Proteomes" id="UP000707138">
    <property type="component" value="Unassembled WGS sequence"/>
</dbReference>
<evidence type="ECO:0008006" key="4">
    <source>
        <dbReference type="Google" id="ProtNLM"/>
    </source>
</evidence>
<evidence type="ECO:0000256" key="1">
    <source>
        <dbReference type="SAM" id="Phobius"/>
    </source>
</evidence>
<feature type="transmembrane region" description="Helical" evidence="1">
    <location>
        <begin position="202"/>
        <end position="223"/>
    </location>
</feature>
<feature type="transmembrane region" description="Helical" evidence="1">
    <location>
        <begin position="167"/>
        <end position="190"/>
    </location>
</feature>
<evidence type="ECO:0000313" key="3">
    <source>
        <dbReference type="Proteomes" id="UP000707138"/>
    </source>
</evidence>
<proteinExistence type="predicted"/>
<gene>
    <name evidence="2" type="ORF">H6A01_05965</name>
</gene>
<protein>
    <recommendedName>
        <fullName evidence="4">Yip1 domain-containing protein</fullName>
    </recommendedName>
</protein>
<keyword evidence="1" id="KW-0812">Transmembrane</keyword>
<sequence>MSAANIFQDSLHYCKTAWQLVTHPFITIRALASTEPDRDDMFLYVLNYVIQLIPNLLATLTTLFTARSLDMGGFSLLMLFLNTIGLPIMIFLSYWLWRLCAFILWKLLFIMGSNGTSINVRTGLLHFLLLSNLLNLIIPILLCVSAFVIFIITLVSSSAFTASMLSGIIQGLSILAIAFFPISLWFSYLAIRFLKESSHLSYGRTILALALPAFILFLIAFGASHM</sequence>
<organism evidence="2 3">
    <name type="scientific">Veillonella magna</name>
    <dbReference type="NCBI Taxonomy" id="464322"/>
    <lineage>
        <taxon>Bacteria</taxon>
        <taxon>Bacillati</taxon>
        <taxon>Bacillota</taxon>
        <taxon>Negativicutes</taxon>
        <taxon>Veillonellales</taxon>
        <taxon>Veillonellaceae</taxon>
        <taxon>Veillonella</taxon>
    </lineage>
</organism>
<feature type="transmembrane region" description="Helical" evidence="1">
    <location>
        <begin position="133"/>
        <end position="155"/>
    </location>
</feature>